<dbReference type="Gene3D" id="3.90.1200.10">
    <property type="match status" value="1"/>
</dbReference>
<dbReference type="Proteomes" id="UP000256690">
    <property type="component" value="Unassembled WGS sequence"/>
</dbReference>
<comment type="caution">
    <text evidence="2">The sequence shown here is derived from an EMBL/GenBank/DDBJ whole genome shotgun (WGS) entry which is preliminary data.</text>
</comment>
<reference evidence="2 3" key="1">
    <citation type="journal article" date="2018" name="IMA Fungus">
        <title>IMA Genome-F 9: Draft genome sequence of Annulohypoxylon stygium, Aspergillus mulundensis, Berkeleyomyces basicola (syn. Thielaviopsis basicola), Ceratocystis smalleyi, two Cercospora beticola strains, Coleophoma cylindrospora, Fusarium fracticaudum, Phialophora cf. hyalina, and Morchella septimelata.</title>
        <authorList>
            <person name="Wingfield B.D."/>
            <person name="Bills G.F."/>
            <person name="Dong Y."/>
            <person name="Huang W."/>
            <person name="Nel W.J."/>
            <person name="Swalarsk-Parry B.S."/>
            <person name="Vaghefi N."/>
            <person name="Wilken P.M."/>
            <person name="An Z."/>
            <person name="de Beer Z.W."/>
            <person name="De Vos L."/>
            <person name="Chen L."/>
            <person name="Duong T.A."/>
            <person name="Gao Y."/>
            <person name="Hammerbacher A."/>
            <person name="Kikkert J.R."/>
            <person name="Li Y."/>
            <person name="Li H."/>
            <person name="Li K."/>
            <person name="Li Q."/>
            <person name="Liu X."/>
            <person name="Ma X."/>
            <person name="Naidoo K."/>
            <person name="Pethybridge S.J."/>
            <person name="Sun J."/>
            <person name="Steenkamp E.T."/>
            <person name="van der Nest M.A."/>
            <person name="van Wyk S."/>
            <person name="Wingfield M.J."/>
            <person name="Xiong C."/>
            <person name="Yue Q."/>
            <person name="Zhang X."/>
        </authorList>
    </citation>
    <scope>NUCLEOTIDE SEQUENCE [LARGE SCALE GENOMIC DNA]</scope>
    <source>
        <strain evidence="2 3">DSM 5745</strain>
    </source>
</reference>
<dbReference type="PANTHER" id="PTHR21310">
    <property type="entry name" value="AMINOGLYCOSIDE PHOSPHOTRANSFERASE-RELATED-RELATED"/>
    <property type="match status" value="1"/>
</dbReference>
<evidence type="ECO:0000313" key="3">
    <source>
        <dbReference type="Proteomes" id="UP000256690"/>
    </source>
</evidence>
<dbReference type="EMBL" id="PVWQ01000012">
    <property type="protein sequence ID" value="RDW67429.1"/>
    <property type="molecule type" value="Genomic_DNA"/>
</dbReference>
<keyword evidence="3" id="KW-1185">Reference proteome</keyword>
<gene>
    <name evidence="2" type="ORF">DSM5745_09295</name>
</gene>
<dbReference type="PANTHER" id="PTHR21310:SF37">
    <property type="entry name" value="AMINOGLYCOSIDE PHOSPHOTRANSFERASE DOMAIN-CONTAINING PROTEIN"/>
    <property type="match status" value="1"/>
</dbReference>
<feature type="domain" description="Aminoglycoside phosphotransferase" evidence="1">
    <location>
        <begin position="85"/>
        <end position="324"/>
    </location>
</feature>
<dbReference type="Pfam" id="PF01636">
    <property type="entry name" value="APH"/>
    <property type="match status" value="1"/>
</dbReference>
<dbReference type="GeneID" id="38119665"/>
<organism evidence="2 3">
    <name type="scientific">Aspergillus mulundensis</name>
    <dbReference type="NCBI Taxonomy" id="1810919"/>
    <lineage>
        <taxon>Eukaryota</taxon>
        <taxon>Fungi</taxon>
        <taxon>Dikarya</taxon>
        <taxon>Ascomycota</taxon>
        <taxon>Pezizomycotina</taxon>
        <taxon>Eurotiomycetes</taxon>
        <taxon>Eurotiomycetidae</taxon>
        <taxon>Eurotiales</taxon>
        <taxon>Aspergillaceae</taxon>
        <taxon>Aspergillus</taxon>
        <taxon>Aspergillus subgen. Nidulantes</taxon>
    </lineage>
</organism>
<dbReference type="OrthoDB" id="5412996at2759"/>
<dbReference type="InterPro" id="IPR011009">
    <property type="entry name" value="Kinase-like_dom_sf"/>
</dbReference>
<dbReference type="InterPro" id="IPR002575">
    <property type="entry name" value="Aminoglycoside_PTrfase"/>
</dbReference>
<dbReference type="InterPro" id="IPR051678">
    <property type="entry name" value="AGP_Transferase"/>
</dbReference>
<protein>
    <recommendedName>
        <fullName evidence="1">Aminoglycoside phosphotransferase domain-containing protein</fullName>
    </recommendedName>
</protein>
<dbReference type="SUPFAM" id="SSF56112">
    <property type="entry name" value="Protein kinase-like (PK-like)"/>
    <property type="match status" value="1"/>
</dbReference>
<sequence length="488" mass="56523">MRPRMPFDDVAWERSESIEDAWVSYILKHDNLRKVGDFIVKHHKRTPTELCSPQGGAFNVSFRMKFQIGSSVMIRLTKPGSTMFPEEKTRYEVAAMRYVQDQTSIPVPLVLHFGSKDQGPPVQGSGAFMLMEYVEHALTMNEALITPSLKIEDRPILDPSIDEDKLERLYGEMADVLLQLSRVTLPQIGSLTQVDDFTWDSSSRPLTFAMNQLVSLGTLPRSKLPRRHFGSAQAYFESLADLHMDHLVHQRNDAVDSEDDCRRKYVARFLFRRLGREGQLTSPETDHGPFPLWCDDFRPANVLLNDKLQSVGVVDWEFSYAAPVEFTRAPPWWLLLEQPEYWPEGLDAWSDTYELRLETFLRALEKCEDTAIERGRLSEDQRLSGHMRRSWETGEFWVVYAARKPFAFDAIFWKKLDTRFFGPCTLSNEDRWKERLELLDEKGKEDMEALVKRKMEEAKERLLAWEPDEATREFARVCDGDQANSPPA</sequence>
<evidence type="ECO:0000259" key="1">
    <source>
        <dbReference type="Pfam" id="PF01636"/>
    </source>
</evidence>
<proteinExistence type="predicted"/>
<accession>A0A3D8R054</accession>
<dbReference type="AlphaFoldDB" id="A0A3D8R054"/>
<name>A0A3D8R054_9EURO</name>
<dbReference type="STRING" id="1810919.A0A3D8R054"/>
<evidence type="ECO:0000313" key="2">
    <source>
        <dbReference type="EMBL" id="RDW67429.1"/>
    </source>
</evidence>
<dbReference type="Gene3D" id="3.30.200.20">
    <property type="entry name" value="Phosphorylase Kinase, domain 1"/>
    <property type="match status" value="1"/>
</dbReference>
<dbReference type="RefSeq" id="XP_026600397.1">
    <property type="nucleotide sequence ID" value="XM_026751311.1"/>
</dbReference>